<evidence type="ECO:0000256" key="4">
    <source>
        <dbReference type="ARBA" id="ARBA00035311"/>
    </source>
</evidence>
<dbReference type="Pfam" id="PF00366">
    <property type="entry name" value="Ribosomal_S17"/>
    <property type="match status" value="1"/>
</dbReference>
<accession>A0ABX4MF58</accession>
<keyword evidence="2 5" id="KW-0689">Ribosomal protein</keyword>
<dbReference type="EMBL" id="NXGL01000006">
    <property type="protein sequence ID" value="PIM95103.1"/>
    <property type="molecule type" value="Genomic_DNA"/>
</dbReference>
<dbReference type="GO" id="GO:0005840">
    <property type="term" value="C:ribosome"/>
    <property type="evidence" value="ECO:0007669"/>
    <property type="project" value="UniProtKB-KW"/>
</dbReference>
<dbReference type="Proteomes" id="UP000229707">
    <property type="component" value="Unassembled WGS sequence"/>
</dbReference>
<dbReference type="InterPro" id="IPR012340">
    <property type="entry name" value="NA-bd_OB-fold"/>
</dbReference>
<evidence type="ECO:0000256" key="3">
    <source>
        <dbReference type="ARBA" id="ARBA00023274"/>
    </source>
</evidence>
<organism evidence="5 6">
    <name type="scientific">Candidatus Hodgkinia cicadicola</name>
    <dbReference type="NCBI Taxonomy" id="573658"/>
    <lineage>
        <taxon>Bacteria</taxon>
        <taxon>Pseudomonadati</taxon>
        <taxon>Pseudomonadota</taxon>
        <taxon>Alphaproteobacteria</taxon>
        <taxon>Hyphomicrobiales</taxon>
        <taxon>Candidatus Hodgkinia</taxon>
    </lineage>
</organism>
<evidence type="ECO:0000256" key="2">
    <source>
        <dbReference type="ARBA" id="ARBA00022980"/>
    </source>
</evidence>
<protein>
    <recommendedName>
        <fullName evidence="4">30S ribosomal protein S17</fullName>
    </recommendedName>
</protein>
<keyword evidence="3" id="KW-0687">Ribonucleoprotein</keyword>
<evidence type="ECO:0000313" key="5">
    <source>
        <dbReference type="EMBL" id="PIM95103.1"/>
    </source>
</evidence>
<name>A0ABX4MF58_9HYPH</name>
<keyword evidence="6" id="KW-1185">Reference proteome</keyword>
<dbReference type="InterPro" id="IPR000266">
    <property type="entry name" value="Ribosomal_uS17"/>
</dbReference>
<gene>
    <name evidence="5" type="primary">rpsQ</name>
    <name evidence="5" type="ORF">MAGCAS_75</name>
</gene>
<dbReference type="Gene3D" id="2.40.50.140">
    <property type="entry name" value="Nucleic acid-binding proteins"/>
    <property type="match status" value="1"/>
</dbReference>
<comment type="similarity">
    <text evidence="1">Belongs to the universal ribosomal protein uS17 family.</text>
</comment>
<proteinExistence type="inferred from homology"/>
<sequence length="59" mass="7224">MVLTIKRTNRFKRYEKLVTRTKKYLVSDEDNRFRVDSKVLTKNYSPISKHKSWFIVKMV</sequence>
<evidence type="ECO:0000313" key="6">
    <source>
        <dbReference type="Proteomes" id="UP000229707"/>
    </source>
</evidence>
<dbReference type="SUPFAM" id="SSF50249">
    <property type="entry name" value="Nucleic acid-binding proteins"/>
    <property type="match status" value="1"/>
</dbReference>
<comment type="caution">
    <text evidence="5">The sequence shown here is derived from an EMBL/GenBank/DDBJ whole genome shotgun (WGS) entry which is preliminary data.</text>
</comment>
<reference evidence="5" key="1">
    <citation type="submission" date="2017-09" db="EMBL/GenBank/DDBJ databases">
        <authorList>
            <person name="Campbell M.A."/>
            <person name="Lukasik P."/>
            <person name="Simon C."/>
            <person name="McCutcheon J.P."/>
        </authorList>
    </citation>
    <scope>NUCLEOTIDE SEQUENCE [LARGE SCALE GENOMIC DNA]</scope>
    <source>
        <strain evidence="5">MAGCAS</strain>
    </source>
</reference>
<evidence type="ECO:0000256" key="1">
    <source>
        <dbReference type="ARBA" id="ARBA00010254"/>
    </source>
</evidence>